<keyword evidence="3" id="KW-1185">Reference proteome</keyword>
<dbReference type="EMBL" id="JAROAV010000043">
    <property type="protein sequence ID" value="MDF8265827.1"/>
    <property type="molecule type" value="Genomic_DNA"/>
</dbReference>
<dbReference type="InterPro" id="IPR015943">
    <property type="entry name" value="WD40/YVTN_repeat-like_dom_sf"/>
</dbReference>
<keyword evidence="1" id="KW-1133">Transmembrane helix</keyword>
<feature type="transmembrane region" description="Helical" evidence="1">
    <location>
        <begin position="53"/>
        <end position="73"/>
    </location>
</feature>
<accession>A0ABT6CBZ2</accession>
<organism evidence="2 3">
    <name type="scientific">Luteipulveratus flavus</name>
    <dbReference type="NCBI Taxonomy" id="3031728"/>
    <lineage>
        <taxon>Bacteria</taxon>
        <taxon>Bacillati</taxon>
        <taxon>Actinomycetota</taxon>
        <taxon>Actinomycetes</taxon>
        <taxon>Micrococcales</taxon>
        <taxon>Dermacoccaceae</taxon>
        <taxon>Luteipulveratus</taxon>
    </lineage>
</organism>
<dbReference type="RefSeq" id="WP_277193102.1">
    <property type="nucleotide sequence ID" value="NZ_JAROAV010000043.1"/>
</dbReference>
<sequence>MNPNVSGDPEDQDDPVARFFAQERDAVRPAPVDDDEWQHIVALSGTRVTRRPWWGVVAGAAAAVAIGVAGWSVHQKSFGEGEVSRGAAVSASTSPTIESFDRAGAPAAAAAQATSPVDPRFTTWSLTYAGQGAMFAFGSSPCRPAGTCPTLLRSIDNGGTWVTVHTFPQADMSRASGGQQPYVQGEKALTEARFALPEVGYVLGGDLWVTGDAGASFTRVEHPGRTVLDVEIEGLGDRRAKVVVLSADGCSAQGCTGPMYVSTATSDGPRALRRVATQQAAGRIADAQLVLRNGQVYVQPTGGGTGPVRLDGGSLTSLSATACGGRPLEALTSSADAKNVLYAACETGSSGGSVRYRVLRSTDDGSTWQASGDQLVMPRAGRLSLASTRDGRIVATTGGPRQPRGPVSATHLQVTTDGGRTWSRPAVPAAPTDGFDWSASPGGSQVYAVSRSTRGFWYSGNDGRSWRVVDPYRSASAPSRR</sequence>
<dbReference type="CDD" id="cd15482">
    <property type="entry name" value="Sialidase_non-viral"/>
    <property type="match status" value="1"/>
</dbReference>
<keyword evidence="1" id="KW-0812">Transmembrane</keyword>
<dbReference type="SUPFAM" id="SSF110296">
    <property type="entry name" value="Oligoxyloglucan reducing end-specific cellobiohydrolase"/>
    <property type="match status" value="2"/>
</dbReference>
<protein>
    <submittedName>
        <fullName evidence="2">Sialidase family protein</fullName>
    </submittedName>
</protein>
<gene>
    <name evidence="2" type="ORF">P4R38_16390</name>
</gene>
<evidence type="ECO:0000256" key="1">
    <source>
        <dbReference type="SAM" id="Phobius"/>
    </source>
</evidence>
<dbReference type="Proteomes" id="UP001528912">
    <property type="component" value="Unassembled WGS sequence"/>
</dbReference>
<dbReference type="Gene3D" id="2.130.10.10">
    <property type="entry name" value="YVTN repeat-like/Quinoprotein amine dehydrogenase"/>
    <property type="match status" value="1"/>
</dbReference>
<evidence type="ECO:0000313" key="2">
    <source>
        <dbReference type="EMBL" id="MDF8265827.1"/>
    </source>
</evidence>
<name>A0ABT6CBZ2_9MICO</name>
<evidence type="ECO:0000313" key="3">
    <source>
        <dbReference type="Proteomes" id="UP001528912"/>
    </source>
</evidence>
<comment type="caution">
    <text evidence="2">The sequence shown here is derived from an EMBL/GenBank/DDBJ whole genome shotgun (WGS) entry which is preliminary data.</text>
</comment>
<keyword evidence="1" id="KW-0472">Membrane</keyword>
<proteinExistence type="predicted"/>
<reference evidence="2 3" key="1">
    <citation type="submission" date="2023-03" db="EMBL/GenBank/DDBJ databases">
        <title>YIM 133296 draft genome.</title>
        <authorList>
            <person name="Xiong L."/>
        </authorList>
    </citation>
    <scope>NUCLEOTIDE SEQUENCE [LARGE SCALE GENOMIC DNA]</scope>
    <source>
        <strain evidence="2 3">YIM 133296</strain>
    </source>
</reference>